<reference evidence="1 2" key="1">
    <citation type="submission" date="2016-10" db="EMBL/GenBank/DDBJ databases">
        <authorList>
            <person name="de Groot N.N."/>
        </authorList>
    </citation>
    <scope>NUCLEOTIDE SEQUENCE [LARGE SCALE GENOMIC DNA]</scope>
    <source>
        <strain evidence="1 2">MT12</strain>
    </source>
</reference>
<accession>A0A1H4Y207</accession>
<dbReference type="Proteomes" id="UP000198992">
    <property type="component" value="Unassembled WGS sequence"/>
</dbReference>
<proteinExistence type="predicted"/>
<organism evidence="1 2">
    <name type="scientific">Bradyrhizobium erythrophlei</name>
    <dbReference type="NCBI Taxonomy" id="1437360"/>
    <lineage>
        <taxon>Bacteria</taxon>
        <taxon>Pseudomonadati</taxon>
        <taxon>Pseudomonadota</taxon>
        <taxon>Alphaproteobacteria</taxon>
        <taxon>Hyphomicrobiales</taxon>
        <taxon>Nitrobacteraceae</taxon>
        <taxon>Bradyrhizobium</taxon>
    </lineage>
</organism>
<evidence type="ECO:0000313" key="2">
    <source>
        <dbReference type="Proteomes" id="UP000198992"/>
    </source>
</evidence>
<dbReference type="EMBL" id="FNTH01000001">
    <property type="protein sequence ID" value="SED11128.1"/>
    <property type="molecule type" value="Genomic_DNA"/>
</dbReference>
<evidence type="ECO:0000313" key="1">
    <source>
        <dbReference type="EMBL" id="SED11128.1"/>
    </source>
</evidence>
<protein>
    <submittedName>
        <fullName evidence="1">Uncharacterized protein</fullName>
    </submittedName>
</protein>
<sequence>MVKNIIAGLVVVALIVIGSLSYAQKHHHCEQGYVLKHWRAHALKKTQETCGSMSPSI</sequence>
<dbReference type="RefSeq" id="WP_244549622.1">
    <property type="nucleotide sequence ID" value="NZ_FNTH01000001.1"/>
</dbReference>
<dbReference type="AlphaFoldDB" id="A0A1H4Y207"/>
<gene>
    <name evidence="1" type="ORF">SAMN05444164_3726</name>
</gene>
<name>A0A1H4Y207_9BRAD</name>